<dbReference type="STRING" id="485917.Phep_0201"/>
<evidence type="ECO:0000313" key="2">
    <source>
        <dbReference type="Proteomes" id="UP000000852"/>
    </source>
</evidence>
<organism evidence="1 2">
    <name type="scientific">Pedobacter heparinus (strain ATCC 13125 / DSM 2366 / CIP 104194 / JCM 7457 / NBRC 12017 / NCIMB 9290 / NRRL B-14731 / HIM 762-3)</name>
    <dbReference type="NCBI Taxonomy" id="485917"/>
    <lineage>
        <taxon>Bacteria</taxon>
        <taxon>Pseudomonadati</taxon>
        <taxon>Bacteroidota</taxon>
        <taxon>Sphingobacteriia</taxon>
        <taxon>Sphingobacteriales</taxon>
        <taxon>Sphingobacteriaceae</taxon>
        <taxon>Pedobacter</taxon>
    </lineage>
</organism>
<sequence>MLNCYIYNAFCPSIKSDGPKTMKLLLFTVLICSTAFSKLNAQTTAVNGAWQLSEGNKTHQLLFSDGFYFHTVYQGKQFIMTQGGNYETKGSKLVCTSLFNSADSTKVGKITDIPFNLTANELSLDVPEGQVSFDRVDDSKAPLAGLWRITGRMADDGKITPLHQTGTRQTYKMLTGTKFQWVAIDPAKKQFSGTGGGSYTFKDGKYTENIEFFSRDNSRVGAALVFDGKLENGDWHHSGLSSKGAKIYEVWRKNTK</sequence>
<dbReference type="EMBL" id="CP001681">
    <property type="protein sequence ID" value="ACU02427.1"/>
    <property type="molecule type" value="Genomic_DNA"/>
</dbReference>
<gene>
    <name evidence="1" type="ordered locus">Phep_0201</name>
</gene>
<dbReference type="KEGG" id="phe:Phep_0201"/>
<accession>C6XYG0</accession>
<evidence type="ECO:0000313" key="1">
    <source>
        <dbReference type="EMBL" id="ACU02427.1"/>
    </source>
</evidence>
<dbReference type="eggNOG" id="ENOG502Z7YB">
    <property type="taxonomic scope" value="Bacteria"/>
</dbReference>
<dbReference type="AlphaFoldDB" id="C6XYG0"/>
<proteinExistence type="predicted"/>
<protein>
    <submittedName>
        <fullName evidence="1">Membrane or secreted protein</fullName>
    </submittedName>
</protein>
<keyword evidence="2" id="KW-1185">Reference proteome</keyword>
<dbReference type="Gene3D" id="2.40.128.490">
    <property type="entry name" value="Uncharacterised protein PF14869, DUF4488"/>
    <property type="match status" value="1"/>
</dbReference>
<dbReference type="HOGENOM" id="CLU_1178887_0_0_10"/>
<dbReference type="Proteomes" id="UP000000852">
    <property type="component" value="Chromosome"/>
</dbReference>
<reference evidence="1 2" key="1">
    <citation type="journal article" date="2009" name="Stand. Genomic Sci.">
        <title>Complete genome sequence of Pedobacter heparinus type strain (HIM 762-3).</title>
        <authorList>
            <person name="Han C."/>
            <person name="Spring S."/>
            <person name="Lapidus A."/>
            <person name="Del Rio T.G."/>
            <person name="Tice H."/>
            <person name="Copeland A."/>
            <person name="Cheng J.F."/>
            <person name="Lucas S."/>
            <person name="Chen F."/>
            <person name="Nolan M."/>
            <person name="Bruce D."/>
            <person name="Goodwin L."/>
            <person name="Pitluck S."/>
            <person name="Ivanova N."/>
            <person name="Mavromatis K."/>
            <person name="Mikhailova N."/>
            <person name="Pati A."/>
            <person name="Chen A."/>
            <person name="Palaniappan K."/>
            <person name="Land M."/>
            <person name="Hauser L."/>
            <person name="Chang Y.J."/>
            <person name="Jeffries C.C."/>
            <person name="Saunders E."/>
            <person name="Chertkov O."/>
            <person name="Brettin T."/>
            <person name="Goker M."/>
            <person name="Rohde M."/>
            <person name="Bristow J."/>
            <person name="Eisen J.A."/>
            <person name="Markowitz V."/>
            <person name="Hugenholtz P."/>
            <person name="Kyrpides N.C."/>
            <person name="Klenk H.P."/>
            <person name="Detter J.C."/>
        </authorList>
    </citation>
    <scope>NUCLEOTIDE SEQUENCE [LARGE SCALE GENOMIC DNA]</scope>
    <source>
        <strain evidence="2">ATCC 13125 / DSM 2366 / CIP 104194 / JCM 7457 / NBRC 12017 / NCIMB 9290 / NRRL B-14731 / HIM 762-3</strain>
    </source>
</reference>
<name>C6XYG0_PEDHD</name>